<protein>
    <recommendedName>
        <fullName evidence="4">Glycine zipper domain-containing protein</fullName>
    </recommendedName>
</protein>
<organism evidence="2 3">
    <name type="scientific">Amantichitinum ursilacus</name>
    <dbReference type="NCBI Taxonomy" id="857265"/>
    <lineage>
        <taxon>Bacteria</taxon>
        <taxon>Pseudomonadati</taxon>
        <taxon>Pseudomonadota</taxon>
        <taxon>Betaproteobacteria</taxon>
        <taxon>Neisseriales</taxon>
        <taxon>Chitinibacteraceae</taxon>
        <taxon>Amantichitinum</taxon>
    </lineage>
</organism>
<accession>A0A0N1JRP5</accession>
<gene>
    <name evidence="2" type="ORF">WG78_19940</name>
</gene>
<dbReference type="EMBL" id="LAQT01000036">
    <property type="protein sequence ID" value="KPC49629.1"/>
    <property type="molecule type" value="Genomic_DNA"/>
</dbReference>
<feature type="compositionally biased region" description="Basic and acidic residues" evidence="1">
    <location>
        <begin position="1"/>
        <end position="13"/>
    </location>
</feature>
<evidence type="ECO:0000256" key="1">
    <source>
        <dbReference type="SAM" id="MobiDB-lite"/>
    </source>
</evidence>
<name>A0A0N1JRP5_9NEIS</name>
<reference evidence="2 3" key="1">
    <citation type="submission" date="2015-07" db="EMBL/GenBank/DDBJ databases">
        <title>Draft genome sequence of the Amantichitinum ursilacus IGB-41, a new chitin-degrading bacterium.</title>
        <authorList>
            <person name="Kirstahler P."/>
            <person name="Guenther M."/>
            <person name="Grumaz C."/>
            <person name="Rupp S."/>
            <person name="Zibek S."/>
            <person name="Sohn K."/>
        </authorList>
    </citation>
    <scope>NUCLEOTIDE SEQUENCE [LARGE SCALE GENOMIC DNA]</scope>
    <source>
        <strain evidence="2 3">IGB-41</strain>
    </source>
</reference>
<feature type="region of interest" description="Disordered" evidence="1">
    <location>
        <begin position="136"/>
        <end position="155"/>
    </location>
</feature>
<sequence>MADSKDLKHEANHDPVTGEGEFHPAGTAGGAAVGGAVGIGAAAAAGAAMGAAAGPIGLAAGAVVGAVAGGLAGKAVAERVDPTVEDEYWRNNHTTQTFTAGRPFDDFHGAYRTGYEGADRYPDKTFDEVEPDLQNDYARNRGASTLDWPDSRDAARASWDRIVAQRVER</sequence>
<proteinExistence type="predicted"/>
<keyword evidence="3" id="KW-1185">Reference proteome</keyword>
<dbReference type="RefSeq" id="WP_053939559.1">
    <property type="nucleotide sequence ID" value="NZ_LAQT01000036.1"/>
</dbReference>
<evidence type="ECO:0000313" key="3">
    <source>
        <dbReference type="Proteomes" id="UP000037939"/>
    </source>
</evidence>
<feature type="region of interest" description="Disordered" evidence="1">
    <location>
        <begin position="1"/>
        <end position="29"/>
    </location>
</feature>
<evidence type="ECO:0008006" key="4">
    <source>
        <dbReference type="Google" id="ProtNLM"/>
    </source>
</evidence>
<dbReference type="AlphaFoldDB" id="A0A0N1JRP5"/>
<dbReference type="STRING" id="857265.WG78_19940"/>
<evidence type="ECO:0000313" key="2">
    <source>
        <dbReference type="EMBL" id="KPC49629.1"/>
    </source>
</evidence>
<dbReference type="Proteomes" id="UP000037939">
    <property type="component" value="Unassembled WGS sequence"/>
</dbReference>
<comment type="caution">
    <text evidence="2">The sequence shown here is derived from an EMBL/GenBank/DDBJ whole genome shotgun (WGS) entry which is preliminary data.</text>
</comment>
<dbReference type="OrthoDB" id="282393at2"/>